<accession>A0A6N9ZPP3</accession>
<evidence type="ECO:0000313" key="2">
    <source>
        <dbReference type="Proteomes" id="UP000468864"/>
    </source>
</evidence>
<reference evidence="1 2" key="1">
    <citation type="submission" date="2019-12" db="EMBL/GenBank/DDBJ databases">
        <title>Rhizobium genotypes associated with high levels of biological nitrogen fixation by grain legumes in a temperate-maritime cropping system.</title>
        <authorList>
            <person name="Maluk M."/>
            <person name="Francesc Ferrando Molina F."/>
            <person name="Lopez Del Egido L."/>
            <person name="Lafos M."/>
            <person name="Langarica-Fuentes A."/>
            <person name="Gebre Yohannes G."/>
            <person name="Young M.W."/>
            <person name="Martin P."/>
            <person name="Gantlett R."/>
            <person name="Kenicer G."/>
            <person name="Hawes C."/>
            <person name="Begg G.S."/>
            <person name="Quilliam R.S."/>
            <person name="Squire G.R."/>
            <person name="Poole P.S."/>
            <person name="Young P.W."/>
            <person name="Iannetta P.M."/>
            <person name="James E.K."/>
        </authorList>
    </citation>
    <scope>NUCLEOTIDE SEQUENCE [LARGE SCALE GENOMIC DNA]</scope>
    <source>
        <strain evidence="1 2">JHI2449</strain>
    </source>
</reference>
<organism evidence="1 2">
    <name type="scientific">Rhizobium laguerreae</name>
    <dbReference type="NCBI Taxonomy" id="1076926"/>
    <lineage>
        <taxon>Bacteria</taxon>
        <taxon>Pseudomonadati</taxon>
        <taxon>Pseudomonadota</taxon>
        <taxon>Alphaproteobacteria</taxon>
        <taxon>Hyphomicrobiales</taxon>
        <taxon>Rhizobiaceae</taxon>
        <taxon>Rhizobium/Agrobacterium group</taxon>
        <taxon>Rhizobium</taxon>
    </lineage>
</organism>
<gene>
    <name evidence="1" type="ORF">GR206_28700</name>
</gene>
<protein>
    <submittedName>
        <fullName evidence="1">Uncharacterized protein</fullName>
    </submittedName>
</protein>
<evidence type="ECO:0000313" key="1">
    <source>
        <dbReference type="EMBL" id="NEH94950.1"/>
    </source>
</evidence>
<dbReference type="AlphaFoldDB" id="A0A6N9ZPP3"/>
<proteinExistence type="predicted"/>
<name>A0A6N9ZPP3_9HYPH</name>
<sequence length="189" mass="21346">MQENLCKLALASHTHELKKLQKAGFGHTVDAKTDDELVILYALAQLLRDDPDQWLEFCLDATWIGDRKRPRPGAADANKALFFVMRFVIGRGANASVPTKRAMKRLSAQWRDRMTATEVAEHFWRVREAASTLVLKALPNEQSRKILASHDAFVATMTVCVHKTSRGHRTISIETLKIEESPDEPMLPL</sequence>
<dbReference type="Proteomes" id="UP000468864">
    <property type="component" value="Unassembled WGS sequence"/>
</dbReference>
<comment type="caution">
    <text evidence="1">The sequence shown here is derived from an EMBL/GenBank/DDBJ whole genome shotgun (WGS) entry which is preliminary data.</text>
</comment>
<dbReference type="EMBL" id="WUEP01000029">
    <property type="protein sequence ID" value="NEH94950.1"/>
    <property type="molecule type" value="Genomic_DNA"/>
</dbReference>
<dbReference type="RefSeq" id="WP_163882593.1">
    <property type="nucleotide sequence ID" value="NZ_WUEP01000029.1"/>
</dbReference>